<dbReference type="SUPFAM" id="SSF54593">
    <property type="entry name" value="Glyoxalase/Bleomycin resistance protein/Dihydroxybiphenyl dioxygenase"/>
    <property type="match status" value="1"/>
</dbReference>
<dbReference type="PROSITE" id="PS51819">
    <property type="entry name" value="VOC"/>
    <property type="match status" value="1"/>
</dbReference>
<dbReference type="PANTHER" id="PTHR43048:SF3">
    <property type="entry name" value="METHYLMALONYL-COA EPIMERASE, MITOCHONDRIAL"/>
    <property type="match status" value="1"/>
</dbReference>
<dbReference type="RefSeq" id="WP_073049170.1">
    <property type="nucleotide sequence ID" value="NZ_FQZL01000010.1"/>
</dbReference>
<reference evidence="3 4" key="1">
    <citation type="submission" date="2016-11" db="EMBL/GenBank/DDBJ databases">
        <authorList>
            <person name="Jaros S."/>
            <person name="Januszkiewicz K."/>
            <person name="Wedrychowicz H."/>
        </authorList>
    </citation>
    <scope>NUCLEOTIDE SEQUENCE [LARGE SCALE GENOMIC DNA]</scope>
    <source>
        <strain evidence="3 4">DSM 17477</strain>
    </source>
</reference>
<dbReference type="STRING" id="1121476.SAMN02745751_01715"/>
<evidence type="ECO:0000313" key="4">
    <source>
        <dbReference type="Proteomes" id="UP000184052"/>
    </source>
</evidence>
<evidence type="ECO:0000256" key="1">
    <source>
        <dbReference type="ARBA" id="ARBA00022723"/>
    </source>
</evidence>
<dbReference type="GO" id="GO:0046872">
    <property type="term" value="F:metal ion binding"/>
    <property type="evidence" value="ECO:0007669"/>
    <property type="project" value="UniProtKB-KW"/>
</dbReference>
<dbReference type="EMBL" id="FQZL01000010">
    <property type="protein sequence ID" value="SHJ08210.1"/>
    <property type="molecule type" value="Genomic_DNA"/>
</dbReference>
<sequence>MKPMRMHHVGIVLNTREAADKFLETFDLEIDYEGFVEAYQAELIFTKYTENESPVELIIPKEGSPLKNFNNGKGGIAHIAYEVEDVEAVRQEFESKGMEMLEGSAVPGTSDIIVNFLKPKYGQGILVEYVQTVGPIQR</sequence>
<dbReference type="InterPro" id="IPR051785">
    <property type="entry name" value="MMCE/EMCE_epimerase"/>
</dbReference>
<name>A0A1M6GE20_9FIRM</name>
<keyword evidence="4" id="KW-1185">Reference proteome</keyword>
<evidence type="ECO:0000259" key="2">
    <source>
        <dbReference type="PROSITE" id="PS51819"/>
    </source>
</evidence>
<dbReference type="InterPro" id="IPR037523">
    <property type="entry name" value="VOC_core"/>
</dbReference>
<dbReference type="Pfam" id="PF13669">
    <property type="entry name" value="Glyoxalase_4"/>
    <property type="match status" value="1"/>
</dbReference>
<dbReference type="AlphaFoldDB" id="A0A1M6GE20"/>
<dbReference type="OrthoDB" id="9788468at2"/>
<accession>A0A1M6GE20</accession>
<dbReference type="InterPro" id="IPR029068">
    <property type="entry name" value="Glyas_Bleomycin-R_OHBP_Dase"/>
</dbReference>
<dbReference type="PANTHER" id="PTHR43048">
    <property type="entry name" value="METHYLMALONYL-COA EPIMERASE"/>
    <property type="match status" value="1"/>
</dbReference>
<feature type="domain" description="VOC" evidence="2">
    <location>
        <begin position="5"/>
        <end position="132"/>
    </location>
</feature>
<dbReference type="Gene3D" id="3.10.180.10">
    <property type="entry name" value="2,3-Dihydroxybiphenyl 1,2-Dioxygenase, domain 1"/>
    <property type="match status" value="1"/>
</dbReference>
<keyword evidence="1" id="KW-0479">Metal-binding</keyword>
<dbReference type="Proteomes" id="UP000184052">
    <property type="component" value="Unassembled WGS sequence"/>
</dbReference>
<evidence type="ECO:0000313" key="3">
    <source>
        <dbReference type="EMBL" id="SHJ08210.1"/>
    </source>
</evidence>
<dbReference type="GO" id="GO:0046491">
    <property type="term" value="P:L-methylmalonyl-CoA metabolic process"/>
    <property type="evidence" value="ECO:0007669"/>
    <property type="project" value="TreeGrafter"/>
</dbReference>
<gene>
    <name evidence="3" type="ORF">SAMN02745751_01715</name>
</gene>
<dbReference type="GO" id="GO:0004493">
    <property type="term" value="F:methylmalonyl-CoA epimerase activity"/>
    <property type="evidence" value="ECO:0007669"/>
    <property type="project" value="TreeGrafter"/>
</dbReference>
<organism evidence="3 4">
    <name type="scientific">Dethiosulfatibacter aminovorans DSM 17477</name>
    <dbReference type="NCBI Taxonomy" id="1121476"/>
    <lineage>
        <taxon>Bacteria</taxon>
        <taxon>Bacillati</taxon>
        <taxon>Bacillota</taxon>
        <taxon>Tissierellia</taxon>
        <taxon>Dethiosulfatibacter</taxon>
    </lineage>
</organism>
<proteinExistence type="predicted"/>
<protein>
    <submittedName>
        <fullName evidence="3">Methylmalonyl-CoA/ethylmalonyl-CoA epimerase</fullName>
    </submittedName>
</protein>